<reference evidence="1" key="2">
    <citation type="submission" date="2018-08" db="UniProtKB">
        <authorList>
            <consortium name="EnsemblPlants"/>
        </authorList>
    </citation>
    <scope>IDENTIFICATION</scope>
    <source>
        <strain evidence="1">Yugu1</strain>
    </source>
</reference>
<evidence type="ECO:0000313" key="2">
    <source>
        <dbReference type="Proteomes" id="UP000004995"/>
    </source>
</evidence>
<accession>K3Z1Q6</accession>
<dbReference type="Gramene" id="KQL31936">
    <property type="protein sequence ID" value="KQL31936"/>
    <property type="gene ID" value="SETIT_020474mg"/>
</dbReference>
<dbReference type="EMBL" id="AGNK02000587">
    <property type="status" value="NOT_ANNOTATED_CDS"/>
    <property type="molecule type" value="Genomic_DNA"/>
</dbReference>
<dbReference type="EnsemblPlants" id="KQL31936">
    <property type="protein sequence ID" value="KQL31936"/>
    <property type="gene ID" value="SETIT_020474mg"/>
</dbReference>
<protein>
    <submittedName>
        <fullName evidence="1">Uncharacterized protein</fullName>
    </submittedName>
</protein>
<reference evidence="2" key="1">
    <citation type="journal article" date="2012" name="Nat. Biotechnol.">
        <title>Reference genome sequence of the model plant Setaria.</title>
        <authorList>
            <person name="Bennetzen J.L."/>
            <person name="Schmutz J."/>
            <person name="Wang H."/>
            <person name="Percifield R."/>
            <person name="Hawkins J."/>
            <person name="Pontaroli A.C."/>
            <person name="Estep M."/>
            <person name="Feng L."/>
            <person name="Vaughn J.N."/>
            <person name="Grimwood J."/>
            <person name="Jenkins J."/>
            <person name="Barry K."/>
            <person name="Lindquist E."/>
            <person name="Hellsten U."/>
            <person name="Deshpande S."/>
            <person name="Wang X."/>
            <person name="Wu X."/>
            <person name="Mitros T."/>
            <person name="Triplett J."/>
            <person name="Yang X."/>
            <person name="Ye C.Y."/>
            <person name="Mauro-Herrera M."/>
            <person name="Wang L."/>
            <person name="Li P."/>
            <person name="Sharma M."/>
            <person name="Sharma R."/>
            <person name="Ronald P.C."/>
            <person name="Panaud O."/>
            <person name="Kellogg E.A."/>
            <person name="Brutnell T.P."/>
            <person name="Doust A.N."/>
            <person name="Tuskan G.A."/>
            <person name="Rokhsar D."/>
            <person name="Devos K.M."/>
        </authorList>
    </citation>
    <scope>NUCLEOTIDE SEQUENCE [LARGE SCALE GENOMIC DNA]</scope>
    <source>
        <strain evidence="2">cv. Yugu1</strain>
    </source>
</reference>
<dbReference type="InParanoid" id="K3Z1Q6"/>
<proteinExistence type="predicted"/>
<dbReference type="AlphaFoldDB" id="K3Z1Q6"/>
<dbReference type="Proteomes" id="UP000004995">
    <property type="component" value="Unassembled WGS sequence"/>
</dbReference>
<sequence>MEAATDSVDAIAVVVLLCTMGWELGRKPSCLAADLLLGRLGALSWCRARDVGNFSYTK</sequence>
<keyword evidence="2" id="KW-1185">Reference proteome</keyword>
<name>K3Z1Q6_SETIT</name>
<dbReference type="HOGENOM" id="CLU_2982652_0_0_1"/>
<evidence type="ECO:0000313" key="1">
    <source>
        <dbReference type="EnsemblPlants" id="KQL31936"/>
    </source>
</evidence>
<organism evidence="1 2">
    <name type="scientific">Setaria italica</name>
    <name type="common">Foxtail millet</name>
    <name type="synonym">Panicum italicum</name>
    <dbReference type="NCBI Taxonomy" id="4555"/>
    <lineage>
        <taxon>Eukaryota</taxon>
        <taxon>Viridiplantae</taxon>
        <taxon>Streptophyta</taxon>
        <taxon>Embryophyta</taxon>
        <taxon>Tracheophyta</taxon>
        <taxon>Spermatophyta</taxon>
        <taxon>Magnoliopsida</taxon>
        <taxon>Liliopsida</taxon>
        <taxon>Poales</taxon>
        <taxon>Poaceae</taxon>
        <taxon>PACMAD clade</taxon>
        <taxon>Panicoideae</taxon>
        <taxon>Panicodae</taxon>
        <taxon>Paniceae</taxon>
        <taxon>Cenchrinae</taxon>
        <taxon>Setaria</taxon>
    </lineage>
</organism>